<dbReference type="OrthoDB" id="9802649at2"/>
<dbReference type="PANTHER" id="PTHR22916">
    <property type="entry name" value="GLYCOSYLTRANSFERASE"/>
    <property type="match status" value="1"/>
</dbReference>
<dbReference type="Proteomes" id="UP000005633">
    <property type="component" value="Chromosome"/>
</dbReference>
<organism evidence="2 3">
    <name type="scientific">Azospira oryzae (strain ATCC BAA-33 / DSM 13638 / PS)</name>
    <name type="common">Dechlorosoma suillum</name>
    <dbReference type="NCBI Taxonomy" id="640081"/>
    <lineage>
        <taxon>Bacteria</taxon>
        <taxon>Pseudomonadati</taxon>
        <taxon>Pseudomonadota</taxon>
        <taxon>Betaproteobacteria</taxon>
        <taxon>Rhodocyclales</taxon>
        <taxon>Rhodocyclaceae</taxon>
        <taxon>Azospira</taxon>
    </lineage>
</organism>
<dbReference type="InterPro" id="IPR001173">
    <property type="entry name" value="Glyco_trans_2-like"/>
</dbReference>
<sequence length="297" mass="33580">MPDGGKAERQNLPLVTIGMPVYNGADVLEQAIESVLSQTFHDFELIISDNASSDRTEEICRRYAAEDSRVCYVRQPRNIGAEQNFVFVMESARTPFFMWAAADDIRCPEFVEKNYEFLLTHGDFVASTMPTRFAGGGFDSQKMGDRPLDSDSPAKRVADFFSGWHANGLFYSLFRIDVLRSCPWLGASFLGADWVVVLYLASRGKLNRLNCGWVELGRHGVSNSGAIYRRYRHSWLDLFFPFRAMAKAAWAISSDFAPGFRVRILCSCLKMNCWALSNQLNGALYRHYRLLIGRSSA</sequence>
<dbReference type="AlphaFoldDB" id="G8QLG1"/>
<evidence type="ECO:0000313" key="2">
    <source>
        <dbReference type="EMBL" id="AEV24490.1"/>
    </source>
</evidence>
<dbReference type="KEGG" id="dsu:Dsui_0066"/>
<dbReference type="CDD" id="cd00761">
    <property type="entry name" value="Glyco_tranf_GTA_type"/>
    <property type="match status" value="1"/>
</dbReference>
<protein>
    <submittedName>
        <fullName evidence="2">Glycosyl transferase</fullName>
    </submittedName>
</protein>
<dbReference type="EMBL" id="CP003153">
    <property type="protein sequence ID" value="AEV24490.1"/>
    <property type="molecule type" value="Genomic_DNA"/>
</dbReference>
<dbReference type="GO" id="GO:0016758">
    <property type="term" value="F:hexosyltransferase activity"/>
    <property type="evidence" value="ECO:0007669"/>
    <property type="project" value="UniProtKB-ARBA"/>
</dbReference>
<evidence type="ECO:0000313" key="3">
    <source>
        <dbReference type="Proteomes" id="UP000005633"/>
    </source>
</evidence>
<dbReference type="Pfam" id="PF00535">
    <property type="entry name" value="Glycos_transf_2"/>
    <property type="match status" value="1"/>
</dbReference>
<feature type="domain" description="Glycosyltransferase 2-like" evidence="1">
    <location>
        <begin position="16"/>
        <end position="142"/>
    </location>
</feature>
<dbReference type="SUPFAM" id="SSF53448">
    <property type="entry name" value="Nucleotide-diphospho-sugar transferases"/>
    <property type="match status" value="1"/>
</dbReference>
<gene>
    <name evidence="2" type="ordered locus">Dsui_0066</name>
</gene>
<name>G8QLG1_AZOOP</name>
<dbReference type="STRING" id="640081.Dsui_0066"/>
<dbReference type="Gene3D" id="3.90.550.10">
    <property type="entry name" value="Spore Coat Polysaccharide Biosynthesis Protein SpsA, Chain A"/>
    <property type="match status" value="1"/>
</dbReference>
<proteinExistence type="predicted"/>
<dbReference type="PANTHER" id="PTHR22916:SF56">
    <property type="entry name" value="GLYCOSYL TRANSFERASE"/>
    <property type="match status" value="1"/>
</dbReference>
<keyword evidence="2" id="KW-0808">Transferase</keyword>
<dbReference type="eggNOG" id="COG0463">
    <property type="taxonomic scope" value="Bacteria"/>
</dbReference>
<evidence type="ECO:0000259" key="1">
    <source>
        <dbReference type="Pfam" id="PF00535"/>
    </source>
</evidence>
<dbReference type="HOGENOM" id="CLU_025996_16_2_4"/>
<dbReference type="InterPro" id="IPR029044">
    <property type="entry name" value="Nucleotide-diphossugar_trans"/>
</dbReference>
<reference evidence="2 3" key="1">
    <citation type="journal article" date="2012" name="J. Bacteriol.">
        <title>Complete genome sequence of the anaerobic perchlorate-reducing bacterium Azospira suillum strain PS.</title>
        <authorList>
            <person name="Byrne-Bailey K.G."/>
            <person name="Coates J.D."/>
        </authorList>
    </citation>
    <scope>NUCLEOTIDE SEQUENCE [LARGE SCALE GENOMIC DNA]</scope>
    <source>
        <strain evidence="3">ATCC BAA-33 / DSM 13638 / PS</strain>
    </source>
</reference>
<accession>G8QLG1</accession>
<dbReference type="RefSeq" id="WP_014235192.1">
    <property type="nucleotide sequence ID" value="NC_016616.1"/>
</dbReference>